<evidence type="ECO:0000256" key="5">
    <source>
        <dbReference type="SAM" id="SignalP"/>
    </source>
</evidence>
<gene>
    <name evidence="8" type="ORF">D7Y13_29665</name>
</gene>
<evidence type="ECO:0000256" key="3">
    <source>
        <dbReference type="ARBA" id="ARBA00022729"/>
    </source>
</evidence>
<evidence type="ECO:0000259" key="7">
    <source>
        <dbReference type="Pfam" id="PF24517"/>
    </source>
</evidence>
<proteinExistence type="predicted"/>
<feature type="domain" description="Carbohydrate-binding module family 96" evidence="7">
    <location>
        <begin position="58"/>
        <end position="234"/>
    </location>
</feature>
<name>A0ABX9QAZ6_9BACT</name>
<keyword evidence="9" id="KW-1185">Reference proteome</keyword>
<feature type="chain" id="PRO_5046484993" evidence="5">
    <location>
        <begin position="26"/>
        <end position="561"/>
    </location>
</feature>
<evidence type="ECO:0000256" key="2">
    <source>
        <dbReference type="ARBA" id="ARBA00022525"/>
    </source>
</evidence>
<protein>
    <submittedName>
        <fullName evidence="8">DUF3616 domain-containing protein</fullName>
    </submittedName>
</protein>
<dbReference type="RefSeq" id="WP_120585529.1">
    <property type="nucleotide sequence ID" value="NZ_RAWI01000297.1"/>
</dbReference>
<evidence type="ECO:0000313" key="9">
    <source>
        <dbReference type="Proteomes" id="UP000278907"/>
    </source>
</evidence>
<feature type="region of interest" description="Disordered" evidence="4">
    <location>
        <begin position="69"/>
        <end position="92"/>
    </location>
</feature>
<keyword evidence="3 5" id="KW-0732">Signal</keyword>
<accession>A0ABX9QAZ6</accession>
<dbReference type="EMBL" id="RAWI01000297">
    <property type="protein sequence ID" value="RKH97418.1"/>
    <property type="molecule type" value="Genomic_DNA"/>
</dbReference>
<feature type="domain" description="DUF3616" evidence="6">
    <location>
        <begin position="376"/>
        <end position="502"/>
    </location>
</feature>
<dbReference type="Pfam" id="PF12275">
    <property type="entry name" value="DUF3616"/>
    <property type="match status" value="1"/>
</dbReference>
<dbReference type="InterPro" id="IPR055372">
    <property type="entry name" value="CBM96"/>
</dbReference>
<evidence type="ECO:0000256" key="1">
    <source>
        <dbReference type="ARBA" id="ARBA00004613"/>
    </source>
</evidence>
<evidence type="ECO:0000259" key="6">
    <source>
        <dbReference type="Pfam" id="PF12275"/>
    </source>
</evidence>
<reference evidence="8 9" key="1">
    <citation type="submission" date="2018-09" db="EMBL/GenBank/DDBJ databases">
        <authorList>
            <person name="Livingstone P.G."/>
            <person name="Whitworth D.E."/>
        </authorList>
    </citation>
    <scope>NUCLEOTIDE SEQUENCE [LARGE SCALE GENOMIC DNA]</scope>
    <source>
        <strain evidence="8 9">CA031B</strain>
    </source>
</reference>
<sequence length="561" mass="58790">MRGSKRFGKCAAVTAFLFVGGCGPAADDREDVPRASLALAATQSTSFQDGVSPSTGYSGTRDAMIEEEDSNANHGTDSSLSASGDTPAGSGNENEILFQWDVSAIPANATVRSASIVLTVSDKADQAYGFFELTRSWTERQVTWEQADSSHDWTSKGADGTGDRNTALLGSIRAASTGTYTVPLNAQGLAVVQKWVSTPSSNHGVVLSDKDHDNRLEVRSREYSTRSSRPKLMVTWDVDGPGPAPGSTTYPGTCDGSGGVALDGTHFLNFNDESQTARVYARGQAVAPVQTRDLNSALGLSSSDEADFEDAARVGNRIFVTTSQARNKNGVLQASRYKFFALDVSGTVPQASLQVAGVSSNLLKDMLDARNWNQPDAAVISLLASRSRLAESTVPELAPKEQGTNIEGLAALPSGGLAIGFRNPQEGTSALVVTLTNPDAVIAGSPARFGQALRLELGGQGLRGMAWSDAHQAVLLLSGPHDESSGPFALWKWSGVAGVAPVKVRDLSAPTDSAPEAVIPIPGTQDVQILFDMGAHLIGGGECKAASASSQSFMDLIVRVE</sequence>
<organism evidence="8 9">
    <name type="scientific">Corallococcus praedator</name>
    <dbReference type="NCBI Taxonomy" id="2316724"/>
    <lineage>
        <taxon>Bacteria</taxon>
        <taxon>Pseudomonadati</taxon>
        <taxon>Myxococcota</taxon>
        <taxon>Myxococcia</taxon>
        <taxon>Myxococcales</taxon>
        <taxon>Cystobacterineae</taxon>
        <taxon>Myxococcaceae</taxon>
        <taxon>Corallococcus</taxon>
    </lineage>
</organism>
<keyword evidence="2" id="KW-0964">Secreted</keyword>
<dbReference type="Proteomes" id="UP000278907">
    <property type="component" value="Unassembled WGS sequence"/>
</dbReference>
<evidence type="ECO:0000256" key="4">
    <source>
        <dbReference type="SAM" id="MobiDB-lite"/>
    </source>
</evidence>
<feature type="compositionally biased region" description="Polar residues" evidence="4">
    <location>
        <begin position="72"/>
        <end position="92"/>
    </location>
</feature>
<comment type="subcellular location">
    <subcellularLocation>
        <location evidence="1">Secreted</location>
    </subcellularLocation>
</comment>
<evidence type="ECO:0000313" key="8">
    <source>
        <dbReference type="EMBL" id="RKH97418.1"/>
    </source>
</evidence>
<dbReference type="Pfam" id="PF24517">
    <property type="entry name" value="CBM96"/>
    <property type="match status" value="1"/>
</dbReference>
<dbReference type="PROSITE" id="PS51257">
    <property type="entry name" value="PROKAR_LIPOPROTEIN"/>
    <property type="match status" value="1"/>
</dbReference>
<comment type="caution">
    <text evidence="8">The sequence shown here is derived from an EMBL/GenBank/DDBJ whole genome shotgun (WGS) entry which is preliminary data.</text>
</comment>
<feature type="signal peptide" evidence="5">
    <location>
        <begin position="1"/>
        <end position="25"/>
    </location>
</feature>
<dbReference type="NCBIfam" id="NF033679">
    <property type="entry name" value="DNRLRE_dom"/>
    <property type="match status" value="1"/>
</dbReference>
<dbReference type="InterPro" id="IPR022060">
    <property type="entry name" value="DUF3616"/>
</dbReference>